<dbReference type="STRING" id="112498.A0A2D3V0C1"/>
<dbReference type="PROSITE" id="PS51910">
    <property type="entry name" value="GH18_2"/>
    <property type="match status" value="1"/>
</dbReference>
<dbReference type="SUPFAM" id="SSF54556">
    <property type="entry name" value="Chitinase insertion domain"/>
    <property type="match status" value="1"/>
</dbReference>
<dbReference type="Proteomes" id="UP000225277">
    <property type="component" value="Unassembled WGS sequence"/>
</dbReference>
<dbReference type="SUPFAM" id="SSF51445">
    <property type="entry name" value="(Trans)glycosidases"/>
    <property type="match status" value="1"/>
</dbReference>
<sequence>MSNYRSVAYFVNWAIYGRNHNPQDLPADRLTHILYSFANVRPESGEVYLTDPWADTDKHYPTDSWNDVGTNVYGCVKQLYLLKKQHRNLKVLLSVGGWTYSSNFPLPASTPGGRQTFANSCVQLLKDLGFDGIDIDWEYPKSSAEASNLVSLLQAVRQALDAYSASLPNRPHFELTIASPAGPQNFPYYKFREIDQYLDFWNLMAYDYAGSWDANAGHQANLFPSQQNPASTPFSTDAAVGHYISQGVPANKIVLGMPLYGRAFQNTAGPGKPFSGVGEGSWENGVWDYKSLPRFTATNTPNPKPSHNKLIKIIKQALPRPANAGVEIDHQAVASYSYDPATKTMVSYDTPEVADAKVRYIRERGLGGGMWWESSADKPCGGGSLIERVVNGLGGLQVKENCLGYPGSKYENLRKGMP</sequence>
<dbReference type="OrthoDB" id="76388at2759"/>
<dbReference type="InterPro" id="IPR001579">
    <property type="entry name" value="Glyco_hydro_18_chit_AS"/>
</dbReference>
<dbReference type="PANTHER" id="PTHR11177:SF317">
    <property type="entry name" value="CHITINASE 12-RELATED"/>
    <property type="match status" value="1"/>
</dbReference>
<evidence type="ECO:0000256" key="9">
    <source>
        <dbReference type="RuleBase" id="RU000489"/>
    </source>
</evidence>
<protein>
    <recommendedName>
        <fullName evidence="3">chitinase</fullName>
        <ecNumber evidence="3">3.2.1.14</ecNumber>
    </recommendedName>
</protein>
<evidence type="ECO:0000256" key="7">
    <source>
        <dbReference type="ARBA" id="ARBA00023295"/>
    </source>
</evidence>
<keyword evidence="4 9" id="KW-0378">Hydrolase</keyword>
<dbReference type="FunFam" id="3.20.20.80:FF:000095">
    <property type="entry name" value="Endochitinase B1"/>
    <property type="match status" value="1"/>
</dbReference>
<dbReference type="GO" id="GO:0005576">
    <property type="term" value="C:extracellular region"/>
    <property type="evidence" value="ECO:0007669"/>
    <property type="project" value="TreeGrafter"/>
</dbReference>
<evidence type="ECO:0000256" key="1">
    <source>
        <dbReference type="ARBA" id="ARBA00000822"/>
    </source>
</evidence>
<dbReference type="InterPro" id="IPR029070">
    <property type="entry name" value="Chitinase_insertion_sf"/>
</dbReference>
<dbReference type="GO" id="GO:0008061">
    <property type="term" value="F:chitin binding"/>
    <property type="evidence" value="ECO:0007669"/>
    <property type="project" value="InterPro"/>
</dbReference>
<keyword evidence="12" id="KW-1185">Reference proteome</keyword>
<dbReference type="PANTHER" id="PTHR11177">
    <property type="entry name" value="CHITINASE"/>
    <property type="match status" value="1"/>
</dbReference>
<evidence type="ECO:0000256" key="3">
    <source>
        <dbReference type="ARBA" id="ARBA00012729"/>
    </source>
</evidence>
<evidence type="ECO:0000256" key="8">
    <source>
        <dbReference type="ARBA" id="ARBA00023326"/>
    </source>
</evidence>
<evidence type="ECO:0000313" key="12">
    <source>
        <dbReference type="Proteomes" id="UP000225277"/>
    </source>
</evidence>
<proteinExistence type="inferred from homology"/>
<evidence type="ECO:0000313" key="11">
    <source>
        <dbReference type="EMBL" id="CZT20165.1"/>
    </source>
</evidence>
<dbReference type="Gene3D" id="3.10.50.10">
    <property type="match status" value="1"/>
</dbReference>
<accession>A0A2D3V0C1</accession>
<dbReference type="AlphaFoldDB" id="A0A2D3V0C1"/>
<dbReference type="InterPro" id="IPR011583">
    <property type="entry name" value="Chitinase_II/V-like_cat"/>
</dbReference>
<evidence type="ECO:0000256" key="2">
    <source>
        <dbReference type="ARBA" id="ARBA00008682"/>
    </source>
</evidence>
<organism evidence="11 12">
    <name type="scientific">Ramularia collo-cygni</name>
    <dbReference type="NCBI Taxonomy" id="112498"/>
    <lineage>
        <taxon>Eukaryota</taxon>
        <taxon>Fungi</taxon>
        <taxon>Dikarya</taxon>
        <taxon>Ascomycota</taxon>
        <taxon>Pezizomycotina</taxon>
        <taxon>Dothideomycetes</taxon>
        <taxon>Dothideomycetidae</taxon>
        <taxon>Mycosphaerellales</taxon>
        <taxon>Mycosphaerellaceae</taxon>
        <taxon>Ramularia</taxon>
    </lineage>
</organism>
<dbReference type="SMART" id="SM00636">
    <property type="entry name" value="Glyco_18"/>
    <property type="match status" value="1"/>
</dbReference>
<dbReference type="GO" id="GO:0000272">
    <property type="term" value="P:polysaccharide catabolic process"/>
    <property type="evidence" value="ECO:0007669"/>
    <property type="project" value="UniProtKB-KW"/>
</dbReference>
<dbReference type="GO" id="GO:0006032">
    <property type="term" value="P:chitin catabolic process"/>
    <property type="evidence" value="ECO:0007669"/>
    <property type="project" value="UniProtKB-KW"/>
</dbReference>
<feature type="domain" description="GH18" evidence="10">
    <location>
        <begin position="4"/>
        <end position="396"/>
    </location>
</feature>
<dbReference type="InterPro" id="IPR001223">
    <property type="entry name" value="Glyco_hydro18_cat"/>
</dbReference>
<dbReference type="InterPro" id="IPR050314">
    <property type="entry name" value="Glycosyl_Hydrlase_18"/>
</dbReference>
<dbReference type="Pfam" id="PF00704">
    <property type="entry name" value="Glyco_hydro_18"/>
    <property type="match status" value="1"/>
</dbReference>
<keyword evidence="7 9" id="KW-0326">Glycosidase</keyword>
<name>A0A2D3V0C1_9PEZI</name>
<keyword evidence="6" id="KW-0119">Carbohydrate metabolism</keyword>
<keyword evidence="8" id="KW-0624">Polysaccharide degradation</keyword>
<dbReference type="EMBL" id="FJUY01000008">
    <property type="protein sequence ID" value="CZT20165.1"/>
    <property type="molecule type" value="Genomic_DNA"/>
</dbReference>
<dbReference type="CDD" id="cd06548">
    <property type="entry name" value="GH18_chitinase"/>
    <property type="match status" value="1"/>
</dbReference>
<keyword evidence="5" id="KW-0146">Chitin degradation</keyword>
<evidence type="ECO:0000259" key="10">
    <source>
        <dbReference type="PROSITE" id="PS51910"/>
    </source>
</evidence>
<dbReference type="PROSITE" id="PS01095">
    <property type="entry name" value="GH18_1"/>
    <property type="match status" value="1"/>
</dbReference>
<gene>
    <name evidence="11" type="ORF">RCC_06022</name>
</gene>
<dbReference type="RefSeq" id="XP_023627054.1">
    <property type="nucleotide sequence ID" value="XM_023771286.1"/>
</dbReference>
<evidence type="ECO:0000256" key="6">
    <source>
        <dbReference type="ARBA" id="ARBA00023277"/>
    </source>
</evidence>
<comment type="similarity">
    <text evidence="2">Belongs to the glycosyl hydrolase 18 family. Chitinase class V subfamily.</text>
</comment>
<evidence type="ECO:0000256" key="5">
    <source>
        <dbReference type="ARBA" id="ARBA00023024"/>
    </source>
</evidence>
<dbReference type="GO" id="GO:0008843">
    <property type="term" value="F:endochitinase activity"/>
    <property type="evidence" value="ECO:0007669"/>
    <property type="project" value="UniProtKB-EC"/>
</dbReference>
<dbReference type="InterPro" id="IPR017853">
    <property type="entry name" value="GH"/>
</dbReference>
<comment type="catalytic activity">
    <reaction evidence="1">
        <text>Random endo-hydrolysis of N-acetyl-beta-D-glucosaminide (1-&gt;4)-beta-linkages in chitin and chitodextrins.</text>
        <dbReference type="EC" id="3.2.1.14"/>
    </reaction>
</comment>
<dbReference type="GeneID" id="35601167"/>
<reference evidence="11 12" key="1">
    <citation type="submission" date="2016-03" db="EMBL/GenBank/DDBJ databases">
        <authorList>
            <person name="Ploux O."/>
        </authorList>
    </citation>
    <scope>NUCLEOTIDE SEQUENCE [LARGE SCALE GENOMIC DNA]</scope>
    <source>
        <strain evidence="11 12">URUG2</strain>
    </source>
</reference>
<dbReference type="EC" id="3.2.1.14" evidence="3"/>
<evidence type="ECO:0000256" key="4">
    <source>
        <dbReference type="ARBA" id="ARBA00022801"/>
    </source>
</evidence>
<dbReference type="Gene3D" id="3.20.20.80">
    <property type="entry name" value="Glycosidases"/>
    <property type="match status" value="1"/>
</dbReference>